<sequence>MAITKIHPIKVNLKKALDYIENPDKTDDKMFVSSYGCSYETADIEFQMLLDQAFKKGNNLAHHLIQAFEPGETTPEQAHEIGRQLADEVLGGKYPYVITTHIDKGHLHNHIIFCAVDMANQRKYISNKQSYAYIRRTSDRLCRENGLSVVKPGKDKGKSYAEWDAKRKGKSWKAKLKIAIDAAIPQARDFDGLLRLMEAQGYEMKRGKFISFRTPGQESFTRCKTLGEDYTEERITQRIRGIAIDRGPRRRSAGEISLRIALEDSIKAQQSAGYARWAKVHNLKQAAKALNFLTEHQIESYEGLESRLNEISAANDEAAAALKAVERRLGDMALLIKHISTYKQLRSVALELRQAKDKAAFRREHESQLILYEAAAKALKEAGVKKLPNLYALKTEYKKLDGEREWLSEQYNEVKKELKEYGIIKQNVDGILRVTPGKEHTQER</sequence>
<dbReference type="RefSeq" id="WP_154474043.1">
    <property type="nucleotide sequence ID" value="NZ_VUMD01000034.1"/>
</dbReference>
<reference evidence="3 4" key="1">
    <citation type="submission" date="2019-08" db="EMBL/GenBank/DDBJ databases">
        <title>In-depth cultivation of the pig gut microbiome towards novel bacterial diversity and tailored functional studies.</title>
        <authorList>
            <person name="Wylensek D."/>
            <person name="Hitch T.C.A."/>
            <person name="Clavel T."/>
        </authorList>
    </citation>
    <scope>NUCLEOTIDE SEQUENCE [LARGE SCALE GENOMIC DNA]</scope>
    <source>
        <strain evidence="3 4">WCA-389-WT-23D1</strain>
    </source>
</reference>
<comment type="caution">
    <text evidence="3">The sequence shown here is derived from an EMBL/GenBank/DDBJ whole genome shotgun (WGS) entry which is preliminary data.</text>
</comment>
<dbReference type="InterPro" id="IPR005094">
    <property type="entry name" value="Endonuclease_MobA/VirD2"/>
</dbReference>
<organism evidence="3 4">
    <name type="scientific">Clostridium porci</name>
    <dbReference type="NCBI Taxonomy" id="2605778"/>
    <lineage>
        <taxon>Bacteria</taxon>
        <taxon>Bacillati</taxon>
        <taxon>Bacillota</taxon>
        <taxon>Clostridia</taxon>
        <taxon>Eubacteriales</taxon>
        <taxon>Clostridiaceae</taxon>
        <taxon>Clostridium</taxon>
    </lineage>
</organism>
<dbReference type="Proteomes" id="UP000429958">
    <property type="component" value="Unassembled WGS sequence"/>
</dbReference>
<feature type="coiled-coil region" evidence="1">
    <location>
        <begin position="362"/>
        <end position="417"/>
    </location>
</feature>
<accession>A0A7X2TEX8</accession>
<name>A0A7X2TEX8_9CLOT</name>
<keyword evidence="1" id="KW-0175">Coiled coil</keyword>
<feature type="domain" description="MobA/VirD2-like nuclease" evidence="2">
    <location>
        <begin position="19"/>
        <end position="147"/>
    </location>
</feature>
<gene>
    <name evidence="3" type="ORF">FYJ39_19685</name>
</gene>
<evidence type="ECO:0000256" key="1">
    <source>
        <dbReference type="SAM" id="Coils"/>
    </source>
</evidence>
<dbReference type="Pfam" id="PF03432">
    <property type="entry name" value="Relaxase"/>
    <property type="match status" value="1"/>
</dbReference>
<dbReference type="AlphaFoldDB" id="A0A7X2TEX8"/>
<evidence type="ECO:0000313" key="3">
    <source>
        <dbReference type="EMBL" id="MSS38663.1"/>
    </source>
</evidence>
<keyword evidence="4" id="KW-1185">Reference proteome</keyword>
<proteinExistence type="predicted"/>
<dbReference type="EMBL" id="VUMD01000034">
    <property type="protein sequence ID" value="MSS38663.1"/>
    <property type="molecule type" value="Genomic_DNA"/>
</dbReference>
<feature type="coiled-coil region" evidence="1">
    <location>
        <begin position="301"/>
        <end position="328"/>
    </location>
</feature>
<protein>
    <submittedName>
        <fullName evidence="3">Relaxase/mobilization nuclease domain-containing protein</fullName>
    </submittedName>
</protein>
<evidence type="ECO:0000313" key="4">
    <source>
        <dbReference type="Proteomes" id="UP000429958"/>
    </source>
</evidence>
<evidence type="ECO:0000259" key="2">
    <source>
        <dbReference type="Pfam" id="PF03432"/>
    </source>
</evidence>